<dbReference type="InterPro" id="IPR010448">
    <property type="entry name" value="Torsin"/>
</dbReference>
<proteinExistence type="predicted"/>
<dbReference type="AlphaFoldDB" id="A0A8J2P184"/>
<dbReference type="PANTHER" id="PTHR10760:SF2">
    <property type="entry name" value="LD13476P-RELATED"/>
    <property type="match status" value="1"/>
</dbReference>
<dbReference type="Proteomes" id="UP000708208">
    <property type="component" value="Unassembled WGS sequence"/>
</dbReference>
<name>A0A8J2P184_9HEXA</name>
<sequence>MSTIKNLHVVYGVVAFGVLSIFIDRYYYPNWLARNTCQIPVAERIAKWKNLERDLPREIFGQHIAIDTVLRAVYSHITNEAPKKGLVLSFHGAVGTGKTFMSQLIAKHLYEGGFESPHVTSFVGPLHFLNDESKLGENQVRLKSNIETAARRCGKEIFIFDEVDKMRPEIFDAIVPYIDYYNAIDGIDYRGLTFIFLSNTGASAIGERMHDLRTIGRKPRETINIEHFREILADKAFKEHGGLFKSSMISQRLVDHFIPFLPLEKEHILMCARRDIVKRRVHFIPPEKVADQIKYIPTWKPIFAEDGCKRVLSIHCNDFWIPCFVTTSNNHSGNFEASNVLVGSKYGN</sequence>
<comment type="caution">
    <text evidence="3">The sequence shown here is derived from an EMBL/GenBank/DDBJ whole genome shotgun (WGS) entry which is preliminary data.</text>
</comment>
<dbReference type="EMBL" id="CAJVCH010158560">
    <property type="protein sequence ID" value="CAG7728105.1"/>
    <property type="molecule type" value="Genomic_DNA"/>
</dbReference>
<accession>A0A8J2P184</accession>
<keyword evidence="4" id="KW-1185">Reference proteome</keyword>
<keyword evidence="1" id="KW-0812">Transmembrane</keyword>
<dbReference type="GO" id="GO:0005737">
    <property type="term" value="C:cytoplasm"/>
    <property type="evidence" value="ECO:0007669"/>
    <property type="project" value="UniProtKB-ARBA"/>
</dbReference>
<evidence type="ECO:0000256" key="1">
    <source>
        <dbReference type="SAM" id="Phobius"/>
    </source>
</evidence>
<dbReference type="Pfam" id="PF06309">
    <property type="entry name" value="Torsin"/>
    <property type="match status" value="1"/>
</dbReference>
<dbReference type="OrthoDB" id="19623at2759"/>
<keyword evidence="1" id="KW-0472">Membrane</keyword>
<evidence type="ECO:0000313" key="3">
    <source>
        <dbReference type="EMBL" id="CAG7728105.1"/>
    </source>
</evidence>
<gene>
    <name evidence="3" type="ORF">AFUS01_LOCUS16911</name>
</gene>
<dbReference type="GO" id="GO:0016887">
    <property type="term" value="F:ATP hydrolysis activity"/>
    <property type="evidence" value="ECO:0007669"/>
    <property type="project" value="InterPro"/>
</dbReference>
<feature type="transmembrane region" description="Helical" evidence="1">
    <location>
        <begin position="7"/>
        <end position="28"/>
    </location>
</feature>
<dbReference type="PANTHER" id="PTHR10760">
    <property type="entry name" value="TORSIN"/>
    <property type="match status" value="1"/>
</dbReference>
<reference evidence="3" key="1">
    <citation type="submission" date="2021-06" db="EMBL/GenBank/DDBJ databases">
        <authorList>
            <person name="Hodson N. C."/>
            <person name="Mongue J. A."/>
            <person name="Jaron S. K."/>
        </authorList>
    </citation>
    <scope>NUCLEOTIDE SEQUENCE</scope>
</reference>
<organism evidence="3 4">
    <name type="scientific">Allacma fusca</name>
    <dbReference type="NCBI Taxonomy" id="39272"/>
    <lineage>
        <taxon>Eukaryota</taxon>
        <taxon>Metazoa</taxon>
        <taxon>Ecdysozoa</taxon>
        <taxon>Arthropoda</taxon>
        <taxon>Hexapoda</taxon>
        <taxon>Collembola</taxon>
        <taxon>Symphypleona</taxon>
        <taxon>Sminthuridae</taxon>
        <taxon>Allacma</taxon>
    </lineage>
</organism>
<protein>
    <recommendedName>
        <fullName evidence="2">AAA+ ATPase domain-containing protein</fullName>
    </recommendedName>
</protein>
<keyword evidence="1" id="KW-1133">Transmembrane helix</keyword>
<dbReference type="InterPro" id="IPR003593">
    <property type="entry name" value="AAA+_ATPase"/>
</dbReference>
<feature type="domain" description="AAA+ ATPase" evidence="2">
    <location>
        <begin position="84"/>
        <end position="220"/>
    </location>
</feature>
<evidence type="ECO:0000259" key="2">
    <source>
        <dbReference type="SMART" id="SM00382"/>
    </source>
</evidence>
<dbReference type="GO" id="GO:0005524">
    <property type="term" value="F:ATP binding"/>
    <property type="evidence" value="ECO:0007669"/>
    <property type="project" value="InterPro"/>
</dbReference>
<evidence type="ECO:0000313" key="4">
    <source>
        <dbReference type="Proteomes" id="UP000708208"/>
    </source>
</evidence>
<dbReference type="SMART" id="SM00382">
    <property type="entry name" value="AAA"/>
    <property type="match status" value="1"/>
</dbReference>
<dbReference type="CDD" id="cd00009">
    <property type="entry name" value="AAA"/>
    <property type="match status" value="1"/>
</dbReference>